<feature type="region of interest" description="Disordered" evidence="1">
    <location>
        <begin position="359"/>
        <end position="398"/>
    </location>
</feature>
<dbReference type="GO" id="GO:0006384">
    <property type="term" value="P:transcription initiation at RNA polymerase III promoter"/>
    <property type="evidence" value="ECO:0007669"/>
    <property type="project" value="InterPro"/>
</dbReference>
<evidence type="ECO:0000256" key="1">
    <source>
        <dbReference type="SAM" id="MobiDB-lite"/>
    </source>
</evidence>
<evidence type="ECO:0000313" key="3">
    <source>
        <dbReference type="Proteomes" id="UP000184063"/>
    </source>
</evidence>
<accession>A0A1M3TRI5</accession>
<dbReference type="Gene3D" id="1.20.1250.40">
    <property type="match status" value="1"/>
</dbReference>
<dbReference type="Proteomes" id="UP000184063">
    <property type="component" value="Unassembled WGS sequence"/>
</dbReference>
<proteinExistence type="predicted"/>
<dbReference type="Pfam" id="PF21858">
    <property type="entry name" value="DUF6914"/>
    <property type="match status" value="1"/>
</dbReference>
<organism evidence="2 3">
    <name type="scientific">Aspergillus luchuensis (strain CBS 106.47)</name>
    <dbReference type="NCBI Taxonomy" id="1137211"/>
    <lineage>
        <taxon>Eukaryota</taxon>
        <taxon>Fungi</taxon>
        <taxon>Dikarya</taxon>
        <taxon>Ascomycota</taxon>
        <taxon>Pezizomycotina</taxon>
        <taxon>Eurotiomycetes</taxon>
        <taxon>Eurotiomycetidae</taxon>
        <taxon>Eurotiales</taxon>
        <taxon>Aspergillaceae</taxon>
        <taxon>Aspergillus</taxon>
        <taxon>Aspergillus subgen. Circumdati</taxon>
    </lineage>
</organism>
<feature type="compositionally biased region" description="Acidic residues" evidence="1">
    <location>
        <begin position="363"/>
        <end position="386"/>
    </location>
</feature>
<dbReference type="PANTHER" id="PTHR15561:SF0">
    <property type="entry name" value="DNA-DIRECTED RNA POLYMERASE III SUBUNIT RPC9"/>
    <property type="match status" value="1"/>
</dbReference>
<sequence length="470" mass="52073">MDPNALYIALFIRDDPPKPNDYHWALYHHRINSGIKYHITNEGNGWIPGHGPESGTGILKAFLLVGLIQIATIPSTTSAQETLDRVCRNYDGHLNDSENRTCRTWLLDVLRDLQEQMGVLNGVDLKSLEKEAMDWGNQYAFEACRNVQPRPVEKSIYMACTNITLYYIQYANSSHRPPIIARQNQPNSFSAPHSSTFFPASHYPPINRPISPQFAQLDHHNEAKNQIVDPQSATLTNIEVLAYLTANPPRRPPNPPPNSRNWVPSPDLRDHNTVVKEIHNYVTRLSPHLLNYPKYTHLTPAQIQAQAQSTTTTAIPPSQINAPTPLDHALRELVTRLQPYGLTKGEVLMIVNLGVGLHAPATEGEDGEEAGEGGEEEQEEGYDENAEQQVNGGEDTNGMMEVDGAEEAQGGGEGEIPEEDYGALALLDTVIEEREERLSNEDVNNVLAIIRETLGSGMKGSEGEGMDEEG</sequence>
<dbReference type="InterPro" id="IPR038846">
    <property type="entry name" value="RPC9"/>
</dbReference>
<dbReference type="EMBL" id="KV878238">
    <property type="protein sequence ID" value="OJZ89345.1"/>
    <property type="molecule type" value="Genomic_DNA"/>
</dbReference>
<gene>
    <name evidence="2" type="ORF">ASPFODRAFT_30264</name>
</gene>
<dbReference type="PANTHER" id="PTHR15561">
    <property type="entry name" value="CALCITONIN GENE-RELATED PEPTIDE-RECEPTOR COMPONENT PROTEIN"/>
    <property type="match status" value="1"/>
</dbReference>
<reference evidence="3" key="1">
    <citation type="journal article" date="2017" name="Genome Biol.">
        <title>Comparative genomics reveals high biological diversity and specific adaptations in the industrially and medically important fungal genus Aspergillus.</title>
        <authorList>
            <person name="de Vries R.P."/>
            <person name="Riley R."/>
            <person name="Wiebenga A."/>
            <person name="Aguilar-Osorio G."/>
            <person name="Amillis S."/>
            <person name="Uchima C.A."/>
            <person name="Anderluh G."/>
            <person name="Asadollahi M."/>
            <person name="Askin M."/>
            <person name="Barry K."/>
            <person name="Battaglia E."/>
            <person name="Bayram O."/>
            <person name="Benocci T."/>
            <person name="Braus-Stromeyer S.A."/>
            <person name="Caldana C."/>
            <person name="Canovas D."/>
            <person name="Cerqueira G.C."/>
            <person name="Chen F."/>
            <person name="Chen W."/>
            <person name="Choi C."/>
            <person name="Clum A."/>
            <person name="Dos Santos R.A."/>
            <person name="Damasio A.R."/>
            <person name="Diallinas G."/>
            <person name="Emri T."/>
            <person name="Fekete E."/>
            <person name="Flipphi M."/>
            <person name="Freyberg S."/>
            <person name="Gallo A."/>
            <person name="Gournas C."/>
            <person name="Habgood R."/>
            <person name="Hainaut M."/>
            <person name="Harispe M.L."/>
            <person name="Henrissat B."/>
            <person name="Hilden K.S."/>
            <person name="Hope R."/>
            <person name="Hossain A."/>
            <person name="Karabika E."/>
            <person name="Karaffa L."/>
            <person name="Karanyi Z."/>
            <person name="Krasevec N."/>
            <person name="Kuo A."/>
            <person name="Kusch H."/>
            <person name="LaButti K."/>
            <person name="Lagendijk E.L."/>
            <person name="Lapidus A."/>
            <person name="Levasseur A."/>
            <person name="Lindquist E."/>
            <person name="Lipzen A."/>
            <person name="Logrieco A.F."/>
            <person name="MacCabe A."/>
            <person name="Maekelae M.R."/>
            <person name="Malavazi I."/>
            <person name="Melin P."/>
            <person name="Meyer V."/>
            <person name="Mielnichuk N."/>
            <person name="Miskei M."/>
            <person name="Molnar A.P."/>
            <person name="Mule G."/>
            <person name="Ngan C.Y."/>
            <person name="Orejas M."/>
            <person name="Orosz E."/>
            <person name="Ouedraogo J.P."/>
            <person name="Overkamp K.M."/>
            <person name="Park H.-S."/>
            <person name="Perrone G."/>
            <person name="Piumi F."/>
            <person name="Punt P.J."/>
            <person name="Ram A.F."/>
            <person name="Ramon A."/>
            <person name="Rauscher S."/>
            <person name="Record E."/>
            <person name="Riano-Pachon D.M."/>
            <person name="Robert V."/>
            <person name="Roehrig J."/>
            <person name="Ruller R."/>
            <person name="Salamov A."/>
            <person name="Salih N.S."/>
            <person name="Samson R.A."/>
            <person name="Sandor E."/>
            <person name="Sanguinetti M."/>
            <person name="Schuetze T."/>
            <person name="Sepcic K."/>
            <person name="Shelest E."/>
            <person name="Sherlock G."/>
            <person name="Sophianopoulou V."/>
            <person name="Squina F.M."/>
            <person name="Sun H."/>
            <person name="Susca A."/>
            <person name="Todd R.B."/>
            <person name="Tsang A."/>
            <person name="Unkles S.E."/>
            <person name="van de Wiele N."/>
            <person name="van Rossen-Uffink D."/>
            <person name="Oliveira J.V."/>
            <person name="Vesth T.C."/>
            <person name="Visser J."/>
            <person name="Yu J.-H."/>
            <person name="Zhou M."/>
            <person name="Andersen M.R."/>
            <person name="Archer D.B."/>
            <person name="Baker S.E."/>
            <person name="Benoit I."/>
            <person name="Brakhage A.A."/>
            <person name="Braus G.H."/>
            <person name="Fischer R."/>
            <person name="Frisvad J.C."/>
            <person name="Goldman G.H."/>
            <person name="Houbraken J."/>
            <person name="Oakley B."/>
            <person name="Pocsi I."/>
            <person name="Scazzocchio C."/>
            <person name="Seiboth B."/>
            <person name="vanKuyk P.A."/>
            <person name="Wortman J."/>
            <person name="Dyer P.S."/>
            <person name="Grigoriev I.V."/>
        </authorList>
    </citation>
    <scope>NUCLEOTIDE SEQUENCE [LARGE SCALE GENOMIC DNA]</scope>
    <source>
        <strain evidence="3">CBS 106.47</strain>
    </source>
</reference>
<dbReference type="VEuPathDB" id="FungiDB:ASPFODRAFT_30264"/>
<feature type="compositionally biased region" description="Pro residues" evidence="1">
    <location>
        <begin position="249"/>
        <end position="258"/>
    </location>
</feature>
<dbReference type="InterPro" id="IPR054208">
    <property type="entry name" value="DUF6914"/>
</dbReference>
<name>A0A1M3TRI5_ASPLC</name>
<evidence type="ECO:0000313" key="2">
    <source>
        <dbReference type="EMBL" id="OJZ89345.1"/>
    </source>
</evidence>
<feature type="region of interest" description="Disordered" evidence="1">
    <location>
        <begin position="246"/>
        <end position="267"/>
    </location>
</feature>
<dbReference type="OrthoDB" id="3016366at2759"/>
<dbReference type="InterPro" id="IPR038324">
    <property type="entry name" value="Rpb4/RPC9_sf"/>
</dbReference>
<protein>
    <submittedName>
        <fullName evidence="2">Uncharacterized protein</fullName>
    </submittedName>
</protein>
<dbReference type="AlphaFoldDB" id="A0A1M3TRI5"/>
<dbReference type="GO" id="GO:0005666">
    <property type="term" value="C:RNA polymerase III complex"/>
    <property type="evidence" value="ECO:0007669"/>
    <property type="project" value="InterPro"/>
</dbReference>